<dbReference type="GO" id="GO:0016887">
    <property type="term" value="F:ATP hydrolysis activity"/>
    <property type="evidence" value="ECO:0007669"/>
    <property type="project" value="InterPro"/>
</dbReference>
<comment type="subcellular location">
    <subcellularLocation>
        <location evidence="1">Cell membrane</location>
        <topology evidence="1">Multi-pass membrane protein</topology>
    </subcellularLocation>
</comment>
<dbReference type="GO" id="GO:0006508">
    <property type="term" value="P:proteolysis"/>
    <property type="evidence" value="ECO:0007669"/>
    <property type="project" value="InterPro"/>
</dbReference>
<protein>
    <recommendedName>
        <fullName evidence="13">Cyclolysin secretion/processing ATP-binding protein CyaB</fullName>
    </recommendedName>
</protein>
<dbReference type="SUPFAM" id="SSF52540">
    <property type="entry name" value="P-loop containing nucleoside triphosphate hydrolases"/>
    <property type="match status" value="1"/>
</dbReference>
<dbReference type="GO" id="GO:0008233">
    <property type="term" value="F:peptidase activity"/>
    <property type="evidence" value="ECO:0007669"/>
    <property type="project" value="InterPro"/>
</dbReference>
<feature type="transmembrane region" description="Helical" evidence="15">
    <location>
        <begin position="287"/>
        <end position="306"/>
    </location>
</feature>
<dbReference type="InterPro" id="IPR027417">
    <property type="entry name" value="P-loop_NTPase"/>
</dbReference>
<dbReference type="RefSeq" id="WP_275795346.1">
    <property type="nucleotide sequence ID" value="NZ_CP115945.1"/>
</dbReference>
<evidence type="ECO:0000256" key="6">
    <source>
        <dbReference type="ARBA" id="ARBA00022735"/>
    </source>
</evidence>
<comment type="similarity">
    <text evidence="12">Belongs to the ABC transporter superfamily. Cyclolysin exporter (TC 3.A.1.109.2) family.</text>
</comment>
<dbReference type="CDD" id="cd18567">
    <property type="entry name" value="ABC_6TM_CvaB_RaxB_like"/>
    <property type="match status" value="1"/>
</dbReference>
<keyword evidence="5 15" id="KW-0812">Transmembrane</keyword>
<name>G3A9T8_9RALS</name>
<evidence type="ECO:0000256" key="12">
    <source>
        <dbReference type="ARBA" id="ARBA00061173"/>
    </source>
</evidence>
<keyword evidence="2" id="KW-0813">Transport</keyword>
<reference evidence="19" key="1">
    <citation type="journal article" date="2011" name="PLoS ONE">
        <title>Ralstonia syzygii, the Blood Disease Bacterium and some Asian R. solanacearum strains form a single genomic species despite divergent lifestyles.</title>
        <authorList>
            <person name="Remenant B."/>
            <person name="de Cambiaire J.C."/>
            <person name="Cellier G."/>
            <person name="Jacobs J.M."/>
            <person name="Mangenot S."/>
            <person name="Barbe V."/>
            <person name="Lajus A."/>
            <person name="Vallenet D."/>
            <person name="Medigue C."/>
            <person name="Fegan M."/>
            <person name="Allen C."/>
            <person name="Prior P."/>
        </authorList>
    </citation>
    <scope>NUCLEOTIDE SEQUENCE</scope>
    <source>
        <strain evidence="19">R24</strain>
    </source>
</reference>
<reference evidence="19" key="2">
    <citation type="submission" date="2011-04" db="EMBL/GenBank/DDBJ databases">
        <authorList>
            <person name="Genoscope - CEA"/>
        </authorList>
    </citation>
    <scope>NUCLEOTIDE SEQUENCE</scope>
    <source>
        <strain evidence="19">R24</strain>
    </source>
</reference>
<dbReference type="FunFam" id="3.40.50.300:FF:000299">
    <property type="entry name" value="ABC transporter ATP-binding protein/permease"/>
    <property type="match status" value="1"/>
</dbReference>
<gene>
    <name evidence="19" type="ORF">RALSY_mp10597</name>
</gene>
<keyword evidence="7" id="KW-0547">Nucleotide-binding</keyword>
<dbReference type="InterPro" id="IPR017871">
    <property type="entry name" value="ABC_transporter-like_CS"/>
</dbReference>
<dbReference type="Gene3D" id="1.20.1560.10">
    <property type="entry name" value="ABC transporter type 1, transmembrane domain"/>
    <property type="match status" value="1"/>
</dbReference>
<evidence type="ECO:0000259" key="17">
    <source>
        <dbReference type="PROSITE" id="PS50929"/>
    </source>
</evidence>
<dbReference type="GO" id="GO:0034040">
    <property type="term" value="F:ATPase-coupled lipid transmembrane transporter activity"/>
    <property type="evidence" value="ECO:0007669"/>
    <property type="project" value="TreeGrafter"/>
</dbReference>
<evidence type="ECO:0000256" key="5">
    <source>
        <dbReference type="ARBA" id="ARBA00022692"/>
    </source>
</evidence>
<dbReference type="PROSITE" id="PS50990">
    <property type="entry name" value="PEPTIDASE_C39"/>
    <property type="match status" value="1"/>
</dbReference>
<comment type="function">
    <text evidence="11">Involved in the export of calmodulin-sensitive adenylate cyclase-hemolysin (cyclolysin).</text>
</comment>
<keyword evidence="9 15" id="KW-1133">Transmembrane helix</keyword>
<proteinExistence type="inferred from homology"/>
<dbReference type="GO" id="GO:0005886">
    <property type="term" value="C:plasma membrane"/>
    <property type="evidence" value="ECO:0007669"/>
    <property type="project" value="UniProtKB-SubCell"/>
</dbReference>
<keyword evidence="19" id="KW-0378">Hydrolase</keyword>
<evidence type="ECO:0000256" key="8">
    <source>
        <dbReference type="ARBA" id="ARBA00022840"/>
    </source>
</evidence>
<evidence type="ECO:0000256" key="3">
    <source>
        <dbReference type="ARBA" id="ARBA00022475"/>
    </source>
</evidence>
<dbReference type="Pfam" id="PF03412">
    <property type="entry name" value="Peptidase_C39"/>
    <property type="match status" value="1"/>
</dbReference>
<keyword evidence="10 15" id="KW-0472">Membrane</keyword>
<dbReference type="MEROPS" id="C39.005"/>
<organism evidence="19">
    <name type="scientific">Ralstonia syzygii R24</name>
    <dbReference type="NCBI Taxonomy" id="907261"/>
    <lineage>
        <taxon>Bacteria</taxon>
        <taxon>Pseudomonadati</taxon>
        <taxon>Pseudomonadota</taxon>
        <taxon>Betaproteobacteria</taxon>
        <taxon>Burkholderiales</taxon>
        <taxon>Burkholderiaceae</taxon>
        <taxon>Ralstonia</taxon>
        <taxon>Ralstonia solanacearum species complex</taxon>
    </lineage>
</organism>
<dbReference type="Gene3D" id="3.90.70.10">
    <property type="entry name" value="Cysteine proteinases"/>
    <property type="match status" value="1"/>
</dbReference>
<evidence type="ECO:0000256" key="7">
    <source>
        <dbReference type="ARBA" id="ARBA00022741"/>
    </source>
</evidence>
<dbReference type="InterPro" id="IPR036640">
    <property type="entry name" value="ABC1_TM_sf"/>
</dbReference>
<evidence type="ECO:0000256" key="1">
    <source>
        <dbReference type="ARBA" id="ARBA00004651"/>
    </source>
</evidence>
<evidence type="ECO:0000256" key="9">
    <source>
        <dbReference type="ARBA" id="ARBA00022989"/>
    </source>
</evidence>
<evidence type="ECO:0000256" key="11">
    <source>
        <dbReference type="ARBA" id="ARBA00055355"/>
    </source>
</evidence>
<dbReference type="SUPFAM" id="SSF90123">
    <property type="entry name" value="ABC transporter transmembrane region"/>
    <property type="match status" value="1"/>
</dbReference>
<evidence type="ECO:0000256" key="13">
    <source>
        <dbReference type="ARBA" id="ARBA00072252"/>
    </source>
</evidence>
<dbReference type="Pfam" id="PF00664">
    <property type="entry name" value="ABC_membrane"/>
    <property type="match status" value="1"/>
</dbReference>
<dbReference type="InterPro" id="IPR003593">
    <property type="entry name" value="AAA+_ATPase"/>
</dbReference>
<keyword evidence="3" id="KW-1003">Cell membrane</keyword>
<evidence type="ECO:0000256" key="4">
    <source>
        <dbReference type="ARBA" id="ARBA00022519"/>
    </source>
</evidence>
<dbReference type="AlphaFoldDB" id="G3A9T8"/>
<evidence type="ECO:0000259" key="18">
    <source>
        <dbReference type="PROSITE" id="PS50990"/>
    </source>
</evidence>
<keyword evidence="4" id="KW-0997">Cell inner membrane</keyword>
<dbReference type="SMART" id="SM00382">
    <property type="entry name" value="AAA"/>
    <property type="match status" value="1"/>
</dbReference>
<keyword evidence="6" id="KW-0354">Hemolysis</keyword>
<evidence type="ECO:0000256" key="15">
    <source>
        <dbReference type="SAM" id="Phobius"/>
    </source>
</evidence>
<dbReference type="Gene3D" id="3.40.50.300">
    <property type="entry name" value="P-loop containing nucleotide triphosphate hydrolases"/>
    <property type="match status" value="1"/>
</dbReference>
<dbReference type="PANTHER" id="PTHR24221:SF606">
    <property type="entry name" value="COLICIN V SECRETION-PROCESSING ATP-BINDING PROTEIN"/>
    <property type="match status" value="1"/>
</dbReference>
<dbReference type="PROSITE" id="PS50929">
    <property type="entry name" value="ABC_TM1F"/>
    <property type="match status" value="1"/>
</dbReference>
<feature type="domain" description="ABC transmembrane type-1" evidence="17">
    <location>
        <begin position="156"/>
        <end position="435"/>
    </location>
</feature>
<feature type="transmembrane region" description="Helical" evidence="15">
    <location>
        <begin position="153"/>
        <end position="174"/>
    </location>
</feature>
<dbReference type="PANTHER" id="PTHR24221">
    <property type="entry name" value="ATP-BINDING CASSETTE SUB-FAMILY B"/>
    <property type="match status" value="1"/>
</dbReference>
<keyword evidence="6" id="KW-0204">Cytolysis</keyword>
<dbReference type="InterPro" id="IPR005074">
    <property type="entry name" value="Peptidase_C39"/>
</dbReference>
<accession>G3A9T8</accession>
<evidence type="ECO:0000313" key="19">
    <source>
        <dbReference type="EMBL" id="CCA88058.1"/>
    </source>
</evidence>
<feature type="region of interest" description="Disordered" evidence="14">
    <location>
        <begin position="687"/>
        <end position="714"/>
    </location>
</feature>
<dbReference type="InterPro" id="IPR039421">
    <property type="entry name" value="Type_1_exporter"/>
</dbReference>
<evidence type="ECO:0000256" key="14">
    <source>
        <dbReference type="SAM" id="MobiDB-lite"/>
    </source>
</evidence>
<feature type="domain" description="Peptidase C39" evidence="18">
    <location>
        <begin position="3"/>
        <end position="122"/>
    </location>
</feature>
<dbReference type="GO" id="GO:0005524">
    <property type="term" value="F:ATP binding"/>
    <property type="evidence" value="ECO:0007669"/>
    <property type="project" value="UniProtKB-KW"/>
</dbReference>
<dbReference type="InterPro" id="IPR003439">
    <property type="entry name" value="ABC_transporter-like_ATP-bd"/>
</dbReference>
<dbReference type="PROSITE" id="PS00211">
    <property type="entry name" value="ABC_TRANSPORTER_1"/>
    <property type="match status" value="1"/>
</dbReference>
<sequence length="714" mass="78886">MMQMEQTECGLAALAMIASYHGHRLNLADLRQRFPISRKGMTLQNMLRVAVALKLECRPLRLEMEHVRQLALPCVLHWDRNHFVVLASVCARTLTIHDPAVGIRTFGWREFGKHFTGIAVELAPATDFVAARQAARIGITGLMGRIVGLKRGLFHILALALALECLSVAMPFYLQWVVDRALAFSDHNLITVLGIGFILLTALHACVAMLRGWLVATLSAHVDFQWLRNVFSHLLKLPIEYFEKRQLGAISSCFHSMEVIQNTLTVGFTQAVVDGMLILGTLTMMSIYSPLLTAIACFAVGLYGIVRWAMFPALRNAMAEHIVSDGKQHSHFLETVRGVQSVRLFGREAERKLGWLNMLADRCNASLRVQRMAVVQQAATLLLLGIERVIVIWLAALAVLRHEFTIGTLFAFLAYREQFSSRIMSLTDKLFDWRMLGLHAERIADIVRHPPEQSDPRDEIDLSGIEPSITLDNVGYRYSPTEPEVLTGISLRIDAGDCVVITGASGCGKTTLAKILLGLFEPSMGEVRVGGHVLGELGITNYRQMVGTVTQDDILFIGSIADNICFFDPLRNQAWIEECARLASIHADISAMPMGYNTLIGDIGTGLSGGQKQRILLARALYKRPSVLVLDEATSHLDVLNERTVNAAIRGMNLTRIVIAHRPETIGMANRVIVMEAGRIAQDVAMTPDGESYSTSGDPAFPTQISTQTQEVSS</sequence>
<keyword evidence="8 19" id="KW-0067">ATP-binding</keyword>
<feature type="domain" description="ABC transporter" evidence="16">
    <location>
        <begin position="469"/>
        <end position="702"/>
    </location>
</feature>
<dbReference type="GO" id="GO:0031640">
    <property type="term" value="P:killing of cells of another organism"/>
    <property type="evidence" value="ECO:0007669"/>
    <property type="project" value="UniProtKB-KW"/>
</dbReference>
<evidence type="ECO:0000256" key="2">
    <source>
        <dbReference type="ARBA" id="ARBA00022448"/>
    </source>
</evidence>
<feature type="compositionally biased region" description="Polar residues" evidence="14">
    <location>
        <begin position="692"/>
        <end position="714"/>
    </location>
</feature>
<dbReference type="Pfam" id="PF00005">
    <property type="entry name" value="ABC_tran"/>
    <property type="match status" value="1"/>
</dbReference>
<evidence type="ECO:0000259" key="16">
    <source>
        <dbReference type="PROSITE" id="PS50893"/>
    </source>
</evidence>
<dbReference type="EMBL" id="FR854090">
    <property type="protein sequence ID" value="CCA88058.1"/>
    <property type="molecule type" value="Genomic_DNA"/>
</dbReference>
<dbReference type="InterPro" id="IPR011527">
    <property type="entry name" value="ABC1_TM_dom"/>
</dbReference>
<evidence type="ECO:0000256" key="10">
    <source>
        <dbReference type="ARBA" id="ARBA00023136"/>
    </source>
</evidence>
<dbReference type="PROSITE" id="PS50893">
    <property type="entry name" value="ABC_TRANSPORTER_2"/>
    <property type="match status" value="1"/>
</dbReference>
<dbReference type="GO" id="GO:0140359">
    <property type="term" value="F:ABC-type transporter activity"/>
    <property type="evidence" value="ECO:0007669"/>
    <property type="project" value="InterPro"/>
</dbReference>
<feature type="transmembrane region" description="Helical" evidence="15">
    <location>
        <begin position="189"/>
        <end position="210"/>
    </location>
</feature>